<proteinExistence type="predicted"/>
<feature type="compositionally biased region" description="Basic and acidic residues" evidence="1">
    <location>
        <begin position="96"/>
        <end position="113"/>
    </location>
</feature>
<dbReference type="InterPro" id="IPR036388">
    <property type="entry name" value="WH-like_DNA-bd_sf"/>
</dbReference>
<evidence type="ECO:0000256" key="1">
    <source>
        <dbReference type="SAM" id="MobiDB-lite"/>
    </source>
</evidence>
<accession>A0A1S8AVV9</accession>
<feature type="region of interest" description="Disordered" evidence="1">
    <location>
        <begin position="1"/>
        <end position="20"/>
    </location>
</feature>
<feature type="compositionally biased region" description="Basic and acidic residues" evidence="1">
    <location>
        <begin position="1"/>
        <end position="18"/>
    </location>
</feature>
<dbReference type="Proteomes" id="UP000189370">
    <property type="component" value="Unassembled WGS sequence"/>
</dbReference>
<dbReference type="GO" id="GO:0003700">
    <property type="term" value="F:DNA-binding transcription factor activity"/>
    <property type="evidence" value="ECO:0007669"/>
    <property type="project" value="InterPro"/>
</dbReference>
<gene>
    <name evidence="2" type="ORF">A6E15_07745</name>
</gene>
<dbReference type="EMBL" id="LWLN01000001">
    <property type="protein sequence ID" value="OLZ40890.1"/>
    <property type="molecule type" value="Genomic_DNA"/>
</dbReference>
<name>A0A1S8AVV9_9EURY</name>
<evidence type="ECO:0000313" key="3">
    <source>
        <dbReference type="Proteomes" id="UP000189370"/>
    </source>
</evidence>
<protein>
    <submittedName>
        <fullName evidence="2">TrmB family transcriptional regulator</fullName>
    </submittedName>
</protein>
<comment type="caution">
    <text evidence="2">The sequence shown here is derived from an EMBL/GenBank/DDBJ whole genome shotgun (WGS) entry which is preliminary data.</text>
</comment>
<dbReference type="InterPro" id="IPR036390">
    <property type="entry name" value="WH_DNA-bd_sf"/>
</dbReference>
<sequence length="120" mass="13153">MPIDIDRFENGPPEDLRAGGRTNAEVILSFLASSPDRAYTPKEIHDETGVARGSVGVVLSRLAERDLVRHRGDYWAVADDEDVVTTLDSMRTARAATDRFGPEDPDEWGHGVDSDGADEE</sequence>
<dbReference type="SUPFAM" id="SSF46785">
    <property type="entry name" value="Winged helix' DNA-binding domain"/>
    <property type="match status" value="1"/>
</dbReference>
<dbReference type="AlphaFoldDB" id="A0A1S8AVV9"/>
<dbReference type="RefSeq" id="WP_076145286.1">
    <property type="nucleotide sequence ID" value="NZ_LWLN01000001.1"/>
</dbReference>
<dbReference type="Gene3D" id="1.10.10.10">
    <property type="entry name" value="Winged helix-like DNA-binding domain superfamily/Winged helix DNA-binding domain"/>
    <property type="match status" value="1"/>
</dbReference>
<keyword evidence="3" id="KW-1185">Reference proteome</keyword>
<dbReference type="STRING" id="301967.A6E15_07745"/>
<dbReference type="OrthoDB" id="195563at2157"/>
<organism evidence="2 3">
    <name type="scientific">Natrinema saccharevitans</name>
    <dbReference type="NCBI Taxonomy" id="301967"/>
    <lineage>
        <taxon>Archaea</taxon>
        <taxon>Methanobacteriati</taxon>
        <taxon>Methanobacteriota</taxon>
        <taxon>Stenosarchaea group</taxon>
        <taxon>Halobacteria</taxon>
        <taxon>Halobacteriales</taxon>
        <taxon>Natrialbaceae</taxon>
        <taxon>Natrinema</taxon>
    </lineage>
</organism>
<feature type="region of interest" description="Disordered" evidence="1">
    <location>
        <begin position="94"/>
        <end position="120"/>
    </location>
</feature>
<evidence type="ECO:0000313" key="2">
    <source>
        <dbReference type="EMBL" id="OLZ40890.1"/>
    </source>
</evidence>
<reference evidence="3" key="1">
    <citation type="submission" date="2016-04" db="EMBL/GenBank/DDBJ databases">
        <authorList>
            <person name="Chen S.-C."/>
            <person name="Lai M.-C."/>
        </authorList>
    </citation>
    <scope>NUCLEOTIDE SEQUENCE [LARGE SCALE GENOMIC DNA]</scope>
    <source>
        <strain evidence="3">AB14</strain>
    </source>
</reference>